<dbReference type="EMBL" id="JAAALK010000286">
    <property type="protein sequence ID" value="KAG8061989.1"/>
    <property type="molecule type" value="Genomic_DNA"/>
</dbReference>
<dbReference type="AlphaFoldDB" id="A0A8J5SUK6"/>
<keyword evidence="3" id="KW-1185">Reference proteome</keyword>
<evidence type="ECO:0000256" key="1">
    <source>
        <dbReference type="SAM" id="MobiDB-lite"/>
    </source>
</evidence>
<accession>A0A8J5SUK6</accession>
<gene>
    <name evidence="2" type="ORF">GUJ93_ZPchr0003g16754</name>
</gene>
<feature type="compositionally biased region" description="Basic and acidic residues" evidence="1">
    <location>
        <begin position="10"/>
        <end position="25"/>
    </location>
</feature>
<name>A0A8J5SUK6_ZIZPA</name>
<dbReference type="Proteomes" id="UP000729402">
    <property type="component" value="Unassembled WGS sequence"/>
</dbReference>
<comment type="caution">
    <text evidence="2">The sequence shown here is derived from an EMBL/GenBank/DDBJ whole genome shotgun (WGS) entry which is preliminary data.</text>
</comment>
<evidence type="ECO:0000313" key="2">
    <source>
        <dbReference type="EMBL" id="KAG8061989.1"/>
    </source>
</evidence>
<feature type="region of interest" description="Disordered" evidence="1">
    <location>
        <begin position="1"/>
        <end position="25"/>
    </location>
</feature>
<reference evidence="2" key="1">
    <citation type="journal article" date="2021" name="bioRxiv">
        <title>Whole Genome Assembly and Annotation of Northern Wild Rice, Zizania palustris L., Supports a Whole Genome Duplication in the Zizania Genus.</title>
        <authorList>
            <person name="Haas M."/>
            <person name="Kono T."/>
            <person name="Macchietto M."/>
            <person name="Millas R."/>
            <person name="McGilp L."/>
            <person name="Shao M."/>
            <person name="Duquette J."/>
            <person name="Hirsch C.N."/>
            <person name="Kimball J."/>
        </authorList>
    </citation>
    <scope>NUCLEOTIDE SEQUENCE</scope>
    <source>
        <tissue evidence="2">Fresh leaf tissue</tissue>
    </source>
</reference>
<protein>
    <submittedName>
        <fullName evidence="2">Uncharacterized protein</fullName>
    </submittedName>
</protein>
<reference evidence="2" key="2">
    <citation type="submission" date="2021-02" db="EMBL/GenBank/DDBJ databases">
        <authorList>
            <person name="Kimball J.A."/>
            <person name="Haas M.W."/>
            <person name="Macchietto M."/>
            <person name="Kono T."/>
            <person name="Duquette J."/>
            <person name="Shao M."/>
        </authorList>
    </citation>
    <scope>NUCLEOTIDE SEQUENCE</scope>
    <source>
        <tissue evidence="2">Fresh leaf tissue</tissue>
    </source>
</reference>
<organism evidence="2 3">
    <name type="scientific">Zizania palustris</name>
    <name type="common">Northern wild rice</name>
    <dbReference type="NCBI Taxonomy" id="103762"/>
    <lineage>
        <taxon>Eukaryota</taxon>
        <taxon>Viridiplantae</taxon>
        <taxon>Streptophyta</taxon>
        <taxon>Embryophyta</taxon>
        <taxon>Tracheophyta</taxon>
        <taxon>Spermatophyta</taxon>
        <taxon>Magnoliopsida</taxon>
        <taxon>Liliopsida</taxon>
        <taxon>Poales</taxon>
        <taxon>Poaceae</taxon>
        <taxon>BOP clade</taxon>
        <taxon>Oryzoideae</taxon>
        <taxon>Oryzeae</taxon>
        <taxon>Zizaniinae</taxon>
        <taxon>Zizania</taxon>
    </lineage>
</organism>
<evidence type="ECO:0000313" key="3">
    <source>
        <dbReference type="Proteomes" id="UP000729402"/>
    </source>
</evidence>
<proteinExistence type="predicted"/>
<sequence length="75" mass="8267">MAAAVLARQAAERRSPAAGGRRGEATARVRWASAHRRDAPVLWPEPTRRSARLLQATSREMSTLSLKHACLHLLL</sequence>